<dbReference type="Proteomes" id="UP001172155">
    <property type="component" value="Unassembled WGS sequence"/>
</dbReference>
<keyword evidence="2" id="KW-0732">Signal</keyword>
<accession>A0AA40K4X3</accession>
<evidence type="ECO:0000313" key="4">
    <source>
        <dbReference type="Proteomes" id="UP001172155"/>
    </source>
</evidence>
<evidence type="ECO:0000256" key="2">
    <source>
        <dbReference type="SAM" id="SignalP"/>
    </source>
</evidence>
<evidence type="ECO:0008006" key="5">
    <source>
        <dbReference type="Google" id="ProtNLM"/>
    </source>
</evidence>
<sequence>MNAFFLLLRACCVVWGGDDEVFHVPGTNPSGPPSLGSNTSKLKPGGVTSGSTWDNNVPWGQPQRASPKKGVALASAARQAVHVVRASSMRERHSTKGDPIFRDPG</sequence>
<evidence type="ECO:0000256" key="1">
    <source>
        <dbReference type="SAM" id="MobiDB-lite"/>
    </source>
</evidence>
<reference evidence="3" key="1">
    <citation type="submission" date="2023-06" db="EMBL/GenBank/DDBJ databases">
        <title>Genome-scale phylogeny and comparative genomics of the fungal order Sordariales.</title>
        <authorList>
            <consortium name="Lawrence Berkeley National Laboratory"/>
            <person name="Hensen N."/>
            <person name="Bonometti L."/>
            <person name="Westerberg I."/>
            <person name="Brannstrom I.O."/>
            <person name="Guillou S."/>
            <person name="Cros-Aarteil S."/>
            <person name="Calhoun S."/>
            <person name="Haridas S."/>
            <person name="Kuo A."/>
            <person name="Mondo S."/>
            <person name="Pangilinan J."/>
            <person name="Riley R."/>
            <person name="LaButti K."/>
            <person name="Andreopoulos B."/>
            <person name="Lipzen A."/>
            <person name="Chen C."/>
            <person name="Yanf M."/>
            <person name="Daum C."/>
            <person name="Ng V."/>
            <person name="Clum A."/>
            <person name="Steindorff A."/>
            <person name="Ohm R."/>
            <person name="Martin F."/>
            <person name="Silar P."/>
            <person name="Natvig D."/>
            <person name="Lalanne C."/>
            <person name="Gautier V."/>
            <person name="Ament-velasquez S.L."/>
            <person name="Kruys A."/>
            <person name="Hutchinson M.I."/>
            <person name="Powell A.J."/>
            <person name="Barry K."/>
            <person name="Miller A.N."/>
            <person name="Grigoriev I.V."/>
            <person name="Debuchy R."/>
            <person name="Gladieux P."/>
            <person name="Thoren M.H."/>
            <person name="Johannesson H."/>
        </authorList>
    </citation>
    <scope>NUCLEOTIDE SEQUENCE</scope>
    <source>
        <strain evidence="3">SMH3187-1</strain>
    </source>
</reference>
<dbReference type="EMBL" id="JAUKUD010000004">
    <property type="protein sequence ID" value="KAK0746038.1"/>
    <property type="molecule type" value="Genomic_DNA"/>
</dbReference>
<feature type="region of interest" description="Disordered" evidence="1">
    <location>
        <begin position="83"/>
        <end position="105"/>
    </location>
</feature>
<name>A0AA40K4X3_9PEZI</name>
<keyword evidence="4" id="KW-1185">Reference proteome</keyword>
<feature type="signal peptide" evidence="2">
    <location>
        <begin position="1"/>
        <end position="16"/>
    </location>
</feature>
<dbReference type="AlphaFoldDB" id="A0AA40K4X3"/>
<feature type="compositionally biased region" description="Basic and acidic residues" evidence="1">
    <location>
        <begin position="88"/>
        <end position="105"/>
    </location>
</feature>
<feature type="region of interest" description="Disordered" evidence="1">
    <location>
        <begin position="26"/>
        <end position="70"/>
    </location>
</feature>
<gene>
    <name evidence="3" type="ORF">B0T18DRAFT_390548</name>
</gene>
<feature type="chain" id="PRO_5041291697" description="Secreted protein" evidence="2">
    <location>
        <begin position="17"/>
        <end position="105"/>
    </location>
</feature>
<evidence type="ECO:0000313" key="3">
    <source>
        <dbReference type="EMBL" id="KAK0746038.1"/>
    </source>
</evidence>
<organism evidence="3 4">
    <name type="scientific">Schizothecium vesticola</name>
    <dbReference type="NCBI Taxonomy" id="314040"/>
    <lineage>
        <taxon>Eukaryota</taxon>
        <taxon>Fungi</taxon>
        <taxon>Dikarya</taxon>
        <taxon>Ascomycota</taxon>
        <taxon>Pezizomycotina</taxon>
        <taxon>Sordariomycetes</taxon>
        <taxon>Sordariomycetidae</taxon>
        <taxon>Sordariales</taxon>
        <taxon>Schizotheciaceae</taxon>
        <taxon>Schizothecium</taxon>
    </lineage>
</organism>
<comment type="caution">
    <text evidence="3">The sequence shown here is derived from an EMBL/GenBank/DDBJ whole genome shotgun (WGS) entry which is preliminary data.</text>
</comment>
<proteinExistence type="predicted"/>
<protein>
    <recommendedName>
        <fullName evidence="5">Secreted protein</fullName>
    </recommendedName>
</protein>